<evidence type="ECO:0000259" key="1">
    <source>
        <dbReference type="Pfam" id="PF00501"/>
    </source>
</evidence>
<dbReference type="Pfam" id="PF00501">
    <property type="entry name" value="AMP-binding"/>
    <property type="match status" value="1"/>
</dbReference>
<name>A0A397W4D1_9GLOM</name>
<dbReference type="Proteomes" id="UP000266673">
    <property type="component" value="Unassembled WGS sequence"/>
</dbReference>
<dbReference type="Pfam" id="PF23024">
    <property type="entry name" value="AMP-dom_DIP2-like"/>
    <property type="match status" value="1"/>
</dbReference>
<feature type="domain" description="AMP-dependent synthetase/ligase" evidence="1">
    <location>
        <begin position="4"/>
        <end position="209"/>
    </location>
</feature>
<keyword evidence="3" id="KW-0436">Ligase</keyword>
<dbReference type="InterPro" id="IPR025110">
    <property type="entry name" value="AMP-bd_C"/>
</dbReference>
<protein>
    <submittedName>
        <fullName evidence="3">Putative fatty acid CoA ligase</fullName>
    </submittedName>
</protein>
<dbReference type="EMBL" id="QKWP01000047">
    <property type="protein sequence ID" value="RIB29078.1"/>
    <property type="molecule type" value="Genomic_DNA"/>
</dbReference>
<accession>A0A397W4D1</accession>
<dbReference type="OrthoDB" id="69964at2759"/>
<dbReference type="Gene3D" id="3.40.50.12780">
    <property type="entry name" value="N-terminal domain of ligase-like"/>
    <property type="match status" value="1"/>
</dbReference>
<evidence type="ECO:0000313" key="4">
    <source>
        <dbReference type="Proteomes" id="UP000266673"/>
    </source>
</evidence>
<reference evidence="3 4" key="1">
    <citation type="submission" date="2018-06" db="EMBL/GenBank/DDBJ databases">
        <title>Comparative genomics reveals the genomic features of Rhizophagus irregularis, R. cerebriforme, R. diaphanum and Gigaspora rosea, and their symbiotic lifestyle signature.</title>
        <authorList>
            <person name="Morin E."/>
            <person name="San Clemente H."/>
            <person name="Chen E.C.H."/>
            <person name="De La Providencia I."/>
            <person name="Hainaut M."/>
            <person name="Kuo A."/>
            <person name="Kohler A."/>
            <person name="Murat C."/>
            <person name="Tang N."/>
            <person name="Roy S."/>
            <person name="Loubradou J."/>
            <person name="Henrissat B."/>
            <person name="Grigoriev I.V."/>
            <person name="Corradi N."/>
            <person name="Roux C."/>
            <person name="Martin F.M."/>
        </authorList>
    </citation>
    <scope>NUCLEOTIDE SEQUENCE [LARGE SCALE GENOMIC DNA]</scope>
    <source>
        <strain evidence="3 4">DAOM 194757</strain>
    </source>
</reference>
<feature type="non-terminal residue" evidence="3">
    <location>
        <position position="352"/>
    </location>
</feature>
<sequence length="352" mass="39227">MIAFWVPQFHDLGLIGGFLNTVRGACQSCVMSPLTFLQKPECWLQMITKYNATYTAAPNFAYELATRKCDEKSIASLNLSSLRGAFNGAEPVRWSTLRSFAKKFGPAGFKLSMFKCLYGLAEHCAYSVGFRNLYDVPTVLDIDPQVLRQGRVIVRSKSEHPNNIVSTGVPSPTMQVEVRVVDRETRQLCSPCIVGEVWVSSPSVGKGYYGKEEISEDTFRAKLNNSDHGNWITDNGSFLRTGDLGFLYNGELFITGREKDVIIINGKNHYPQDIEISVQECHNEIRPGCVAALHHSDAETGTDSLIILAEIRNQKDTSSEFLQLIIDEIARIVPGKHGLSPQRIVILKQHSI</sequence>
<dbReference type="PANTHER" id="PTHR22754:SF32">
    <property type="entry name" value="DISCO-INTERACTING PROTEIN 2"/>
    <property type="match status" value="1"/>
</dbReference>
<feature type="domain" description="AMP-binding enzyme C-terminal" evidence="2">
    <location>
        <begin position="259"/>
        <end position="348"/>
    </location>
</feature>
<evidence type="ECO:0000259" key="2">
    <source>
        <dbReference type="Pfam" id="PF23024"/>
    </source>
</evidence>
<dbReference type="InterPro" id="IPR045851">
    <property type="entry name" value="AMP-bd_C_sf"/>
</dbReference>
<dbReference type="STRING" id="44941.A0A397W4D1"/>
<dbReference type="SUPFAM" id="SSF56801">
    <property type="entry name" value="Acetyl-CoA synthetase-like"/>
    <property type="match status" value="1"/>
</dbReference>
<gene>
    <name evidence="3" type="ORF">C2G38_1950819</name>
</gene>
<keyword evidence="4" id="KW-1185">Reference proteome</keyword>
<dbReference type="InterPro" id="IPR042099">
    <property type="entry name" value="ANL_N_sf"/>
</dbReference>
<dbReference type="PANTHER" id="PTHR22754">
    <property type="entry name" value="DISCO-INTERACTING PROTEIN 2 DIP2 -RELATED"/>
    <property type="match status" value="1"/>
</dbReference>
<dbReference type="Gene3D" id="3.30.300.30">
    <property type="match status" value="1"/>
</dbReference>
<dbReference type="InterPro" id="IPR000873">
    <property type="entry name" value="AMP-dep_synth/lig_dom"/>
</dbReference>
<evidence type="ECO:0000313" key="3">
    <source>
        <dbReference type="EMBL" id="RIB29078.1"/>
    </source>
</evidence>
<comment type="caution">
    <text evidence="3">The sequence shown here is derived from an EMBL/GenBank/DDBJ whole genome shotgun (WGS) entry which is preliminary data.</text>
</comment>
<proteinExistence type="predicted"/>
<organism evidence="3 4">
    <name type="scientific">Gigaspora rosea</name>
    <dbReference type="NCBI Taxonomy" id="44941"/>
    <lineage>
        <taxon>Eukaryota</taxon>
        <taxon>Fungi</taxon>
        <taxon>Fungi incertae sedis</taxon>
        <taxon>Mucoromycota</taxon>
        <taxon>Glomeromycotina</taxon>
        <taxon>Glomeromycetes</taxon>
        <taxon>Diversisporales</taxon>
        <taxon>Gigasporaceae</taxon>
        <taxon>Gigaspora</taxon>
    </lineage>
</organism>
<dbReference type="GO" id="GO:0016874">
    <property type="term" value="F:ligase activity"/>
    <property type="evidence" value="ECO:0007669"/>
    <property type="project" value="UniProtKB-KW"/>
</dbReference>
<dbReference type="AlphaFoldDB" id="A0A397W4D1"/>